<dbReference type="Pfam" id="PF13515">
    <property type="entry name" value="FUSC_2"/>
    <property type="match status" value="1"/>
</dbReference>
<feature type="transmembrane region" description="Helical" evidence="6">
    <location>
        <begin position="340"/>
        <end position="364"/>
    </location>
</feature>
<feature type="transmembrane region" description="Helical" evidence="6">
    <location>
        <begin position="284"/>
        <end position="303"/>
    </location>
</feature>
<feature type="compositionally biased region" description="Polar residues" evidence="5">
    <location>
        <begin position="50"/>
        <end position="76"/>
    </location>
</feature>
<feature type="domain" description="Integral membrane bound transporter" evidence="8">
    <location>
        <begin position="779"/>
        <end position="902"/>
    </location>
</feature>
<comment type="subcellular location">
    <subcellularLocation>
        <location evidence="1">Membrane</location>
        <topology evidence="1">Multi-pass membrane protein</topology>
    </subcellularLocation>
</comment>
<proteinExistence type="predicted"/>
<evidence type="ECO:0000259" key="8">
    <source>
        <dbReference type="Pfam" id="PF13515"/>
    </source>
</evidence>
<evidence type="ECO:0000313" key="9">
    <source>
        <dbReference type="EMBL" id="KAK9704585.1"/>
    </source>
</evidence>
<gene>
    <name evidence="9" type="ORF">K7432_010102</name>
</gene>
<feature type="region of interest" description="Disordered" evidence="5">
    <location>
        <begin position="1"/>
        <end position="76"/>
    </location>
</feature>
<dbReference type="InterPro" id="IPR018820">
    <property type="entry name" value="BRE4-related_DUF2421"/>
</dbReference>
<evidence type="ECO:0000256" key="3">
    <source>
        <dbReference type="ARBA" id="ARBA00022989"/>
    </source>
</evidence>
<protein>
    <recommendedName>
        <fullName evidence="11">DUF2421 domain-containing protein</fullName>
    </recommendedName>
</protein>
<dbReference type="InterPro" id="IPR052430">
    <property type="entry name" value="IVT-Associated"/>
</dbReference>
<feature type="transmembrane region" description="Helical" evidence="6">
    <location>
        <begin position="830"/>
        <end position="846"/>
    </location>
</feature>
<evidence type="ECO:0000256" key="2">
    <source>
        <dbReference type="ARBA" id="ARBA00022692"/>
    </source>
</evidence>
<dbReference type="PANTHER" id="PTHR47804">
    <property type="entry name" value="60S RIBOSOMAL PROTEIN L19"/>
    <property type="match status" value="1"/>
</dbReference>
<dbReference type="InterPro" id="IPR049453">
    <property type="entry name" value="Memb_transporter_dom"/>
</dbReference>
<feature type="compositionally biased region" description="Basic residues" evidence="5">
    <location>
        <begin position="15"/>
        <end position="25"/>
    </location>
</feature>
<dbReference type="InterPro" id="IPR023244">
    <property type="entry name" value="Brefeldin_A-sensitivity_4"/>
</dbReference>
<name>A0ABR2VW46_9FUNG</name>
<keyword evidence="10" id="KW-1185">Reference proteome</keyword>
<accession>A0ABR2VW46</accession>
<evidence type="ECO:0000256" key="1">
    <source>
        <dbReference type="ARBA" id="ARBA00004141"/>
    </source>
</evidence>
<evidence type="ECO:0000256" key="6">
    <source>
        <dbReference type="SAM" id="Phobius"/>
    </source>
</evidence>
<dbReference type="EMBL" id="JASJQH010007546">
    <property type="protein sequence ID" value="KAK9704585.1"/>
    <property type="molecule type" value="Genomic_DNA"/>
</dbReference>
<dbReference type="Pfam" id="PF10334">
    <property type="entry name" value="BRE4"/>
    <property type="match status" value="1"/>
</dbReference>
<evidence type="ECO:0000256" key="4">
    <source>
        <dbReference type="ARBA" id="ARBA00023136"/>
    </source>
</evidence>
<feature type="transmembrane region" description="Helical" evidence="6">
    <location>
        <begin position="315"/>
        <end position="333"/>
    </location>
</feature>
<dbReference type="PANTHER" id="PTHR47804:SF1">
    <property type="entry name" value="DUF2421 DOMAIN-CONTAINING PROTEIN"/>
    <property type="match status" value="1"/>
</dbReference>
<feature type="transmembrane region" description="Helical" evidence="6">
    <location>
        <begin position="398"/>
        <end position="416"/>
    </location>
</feature>
<feature type="region of interest" description="Disordered" evidence="5">
    <location>
        <begin position="95"/>
        <end position="123"/>
    </location>
</feature>
<keyword evidence="2 6" id="KW-0812">Transmembrane</keyword>
<evidence type="ECO:0000256" key="5">
    <source>
        <dbReference type="SAM" id="MobiDB-lite"/>
    </source>
</evidence>
<keyword evidence="3 6" id="KW-1133">Transmembrane helix</keyword>
<keyword evidence="4 6" id="KW-0472">Membrane</keyword>
<feature type="transmembrane region" description="Helical" evidence="6">
    <location>
        <begin position="370"/>
        <end position="391"/>
    </location>
</feature>
<evidence type="ECO:0000259" key="7">
    <source>
        <dbReference type="Pfam" id="PF10334"/>
    </source>
</evidence>
<feature type="transmembrane region" description="Helical" evidence="6">
    <location>
        <begin position="781"/>
        <end position="798"/>
    </location>
</feature>
<evidence type="ECO:0000313" key="10">
    <source>
        <dbReference type="Proteomes" id="UP001479436"/>
    </source>
</evidence>
<dbReference type="PRINTS" id="PR02047">
    <property type="entry name" value="BREFELDNASP4"/>
</dbReference>
<dbReference type="Proteomes" id="UP001479436">
    <property type="component" value="Unassembled WGS sequence"/>
</dbReference>
<reference evidence="9 10" key="1">
    <citation type="submission" date="2023-04" db="EMBL/GenBank/DDBJ databases">
        <title>Genome of Basidiobolus ranarum AG-B5.</title>
        <authorList>
            <person name="Stajich J.E."/>
            <person name="Carter-House D."/>
            <person name="Gryganskyi A."/>
        </authorList>
    </citation>
    <scope>NUCLEOTIDE SEQUENCE [LARGE SCALE GENOMIC DNA]</scope>
    <source>
        <strain evidence="9 10">AG-B5</strain>
    </source>
</reference>
<feature type="domain" description="DUF2421" evidence="7">
    <location>
        <begin position="908"/>
        <end position="1075"/>
    </location>
</feature>
<feature type="transmembrane region" description="Helical" evidence="6">
    <location>
        <begin position="885"/>
        <end position="907"/>
    </location>
</feature>
<evidence type="ECO:0008006" key="11">
    <source>
        <dbReference type="Google" id="ProtNLM"/>
    </source>
</evidence>
<feature type="transmembrane region" description="Helical" evidence="6">
    <location>
        <begin position="431"/>
        <end position="453"/>
    </location>
</feature>
<comment type="caution">
    <text evidence="9">The sequence shown here is derived from an EMBL/GenBank/DDBJ whole genome shotgun (WGS) entry which is preliminary data.</text>
</comment>
<feature type="region of interest" description="Disordered" evidence="5">
    <location>
        <begin position="227"/>
        <end position="265"/>
    </location>
</feature>
<organism evidence="9 10">
    <name type="scientific">Basidiobolus ranarum</name>
    <dbReference type="NCBI Taxonomy" id="34480"/>
    <lineage>
        <taxon>Eukaryota</taxon>
        <taxon>Fungi</taxon>
        <taxon>Fungi incertae sedis</taxon>
        <taxon>Zoopagomycota</taxon>
        <taxon>Entomophthoromycotina</taxon>
        <taxon>Basidiobolomycetes</taxon>
        <taxon>Basidiobolales</taxon>
        <taxon>Basidiobolaceae</taxon>
        <taxon>Basidiobolus</taxon>
    </lineage>
</organism>
<sequence length="1174" mass="132020">MGKKKSPSAHGNPAKGRKKNRRKQTTSKTVQEEPPSAEIEQVLNAAESIPETSTHSDISTPVNSSTAPLNTGDNTPTTEFLEIREVPKSHADLENAVPPVANNDPLPSTSSLHHHHLSSGIGRRSVLKPVVSEEENIDDGGVSHIKKMLKRPVTLIETSSKPRSNMARKSITIGASQGKTGLYTLSPTMTNCDTEMELGSEFEVVLEDGTHKKRTVSLTTNLTSHRYSTSPYKVPTAHQSRDNDPLLSYSNIGSSDEESDPLKRRSRNSWNLSRLRLSTIQKNVLKGALAYFLTAMLTFVPYIRNNLFDEQSTHVAAISVLFFNPARPLGALLEEAKYGICGIIFGTLVGISSLLTTIGWNMYFPLELQWWTKVINLVFWCGGTAFIMAYYKARIGKPTIYTGVACANILIFILLVRCTSKPEPFLDTNTIIATVKGMVSGVLIALFVSFNIFPENASDNLRTDISKTLQSFRTLLKLLTKTFLMDPGLDHAAIQKLLDEHRNSITSLKKSLGEASNEFHKPQVSSRINIYSQIVASLNQLTQHLGGLSSSVSHQMEVLGKQDSEYGSTSQKRAEAEMLQEFIYYVGPPMRSLAFTCKQTIMKLEDCFQQSKHIPDVSPFHQLSVNLSEALAVFERSQSLAVTGLYKRAKFDGRPNEEVFLVYFFVFSLQEFTRELGSVVKSVESLWKSHRMPEAYHRDQEYYNYITDEKYPALDLGTTHGLHTPEPHSGALKLSHFAWKFFSWFRTFEAKFALKTAIATTLLMLPAFHDEWRSTYYGYRGEWALISLGVAMVPSVGGSNMIGMYRLLGTFFGGIFSYGVYALFPAYGPVMAAIVFLFAIPCYYIILYTKHPLGAQFSLLTLANILLNGYAPAKGEPPHDIGTLAFKRVLAVSTGVIFGLIFTNYVWPYEARVELRKELSQFFLRISELYHKLVAMYSSEDNESNGDTLEGSSNVPINIDKNREIKEFLDLELQLQLALLNLHVLLSQTSHEPRLKGPYPQSTYKLILVSCQNLLDKLLAMRIAVTKEVWFQSVREDFVMPVNDERKQMVGCILLSFYIFASALRIKTPLPPYLPPANEARQRLVARIRELPVVKMRHVYGNDAHYIFYYAYVLVLEDVIREIDKIGTYMKLLFGCVGGAQFEGYFRTPTFSDDFSRKHSVASINSQDIQSYRY</sequence>